<dbReference type="EMBL" id="CP001291">
    <property type="protein sequence ID" value="ACK72430.1"/>
    <property type="molecule type" value="Genomic_DNA"/>
</dbReference>
<dbReference type="Pfam" id="PF12158">
    <property type="entry name" value="DUF3592"/>
    <property type="match status" value="1"/>
</dbReference>
<feature type="transmembrane region" description="Helical" evidence="1">
    <location>
        <begin position="117"/>
        <end position="145"/>
    </location>
</feature>
<proteinExistence type="predicted"/>
<keyword evidence="4" id="KW-1185">Reference proteome</keyword>
<dbReference type="TCDB" id="9.B.122.1.2">
    <property type="family name" value="the duf3592 or pf12158 (duf3592) family"/>
</dbReference>
<dbReference type="Proteomes" id="UP000002384">
    <property type="component" value="Chromosome"/>
</dbReference>
<organism evidence="3 4">
    <name type="scientific">Gloeothece citriformis (strain PCC 7424)</name>
    <name type="common">Cyanothece sp. (strain PCC 7424)</name>
    <dbReference type="NCBI Taxonomy" id="65393"/>
    <lineage>
        <taxon>Bacteria</taxon>
        <taxon>Bacillati</taxon>
        <taxon>Cyanobacteriota</taxon>
        <taxon>Cyanophyceae</taxon>
        <taxon>Oscillatoriophycideae</taxon>
        <taxon>Chroococcales</taxon>
        <taxon>Aphanothecaceae</taxon>
        <taxon>Gloeothece</taxon>
        <taxon>Gloeothece citriformis</taxon>
    </lineage>
</organism>
<evidence type="ECO:0000313" key="3">
    <source>
        <dbReference type="EMBL" id="ACK72430.1"/>
    </source>
</evidence>
<dbReference type="HOGENOM" id="CLU_091244_0_0_3"/>
<gene>
    <name evidence="3" type="ordered locus">PCC7424_4056</name>
</gene>
<evidence type="ECO:0000256" key="1">
    <source>
        <dbReference type="SAM" id="Phobius"/>
    </source>
</evidence>
<keyword evidence="1" id="KW-1133">Transmembrane helix</keyword>
<sequence>MSQNNKFLIMFGSLFGVVGLGMLLGSWMAFTSTQKFLENSELSEGTVISNELHYSHDEEGNREKYYYPIVEFQTQEGENVKFEADFGSYPPMYQVGEQISIIYNPQNPTDAQINSFWTLWFVSILLLGMGGVFASIGFGILLSLYKAKKKLSNLLANGQKILTQFFGVQLNYSISVNNRHPYQIISQWFDPVNQEVHIFCSENIWFNPEDFIPSQDIPVYVDPQNPKTYYMDISFLPKMVK</sequence>
<feature type="transmembrane region" description="Helical" evidence="1">
    <location>
        <begin position="7"/>
        <end position="30"/>
    </location>
</feature>
<dbReference type="AlphaFoldDB" id="B7KL58"/>
<dbReference type="InterPro" id="IPR021994">
    <property type="entry name" value="DUF3592"/>
</dbReference>
<keyword evidence="1" id="KW-0472">Membrane</keyword>
<name>B7KL58_GLOC7</name>
<protein>
    <recommendedName>
        <fullName evidence="2">DUF3592 domain-containing protein</fullName>
    </recommendedName>
</protein>
<dbReference type="OrthoDB" id="4289693at2"/>
<reference evidence="4" key="1">
    <citation type="journal article" date="2011" name="MBio">
        <title>Novel metabolic attributes of the genus Cyanothece, comprising a group of unicellular nitrogen-fixing Cyanobacteria.</title>
        <authorList>
            <person name="Bandyopadhyay A."/>
            <person name="Elvitigala T."/>
            <person name="Welsh E."/>
            <person name="Stockel J."/>
            <person name="Liberton M."/>
            <person name="Min H."/>
            <person name="Sherman L.A."/>
            <person name="Pakrasi H.B."/>
        </authorList>
    </citation>
    <scope>NUCLEOTIDE SEQUENCE [LARGE SCALE GENOMIC DNA]</scope>
    <source>
        <strain evidence="4">PCC 7424</strain>
    </source>
</reference>
<dbReference type="eggNOG" id="ENOG5030M7T">
    <property type="taxonomic scope" value="Bacteria"/>
</dbReference>
<dbReference type="KEGG" id="cyc:PCC7424_4056"/>
<accession>B7KL58</accession>
<evidence type="ECO:0000259" key="2">
    <source>
        <dbReference type="Pfam" id="PF12158"/>
    </source>
</evidence>
<feature type="domain" description="DUF3592" evidence="2">
    <location>
        <begin position="44"/>
        <end position="116"/>
    </location>
</feature>
<dbReference type="RefSeq" id="WP_015956015.1">
    <property type="nucleotide sequence ID" value="NC_011729.1"/>
</dbReference>
<keyword evidence="1" id="KW-0812">Transmembrane</keyword>
<evidence type="ECO:0000313" key="4">
    <source>
        <dbReference type="Proteomes" id="UP000002384"/>
    </source>
</evidence>